<evidence type="ECO:0000256" key="4">
    <source>
        <dbReference type="SAM" id="Phobius"/>
    </source>
</evidence>
<keyword evidence="4" id="KW-0812">Transmembrane</keyword>
<dbReference type="EMBL" id="AP027452">
    <property type="protein sequence ID" value="BDY28630.1"/>
    <property type="molecule type" value="Genomic_DNA"/>
</dbReference>
<dbReference type="Proteomes" id="UP001241092">
    <property type="component" value="Chromosome"/>
</dbReference>
<keyword evidence="2 4" id="KW-0472">Membrane</keyword>
<evidence type="ECO:0000313" key="6">
    <source>
        <dbReference type="EMBL" id="BDY28630.1"/>
    </source>
</evidence>
<dbReference type="AlphaFoldDB" id="A0AAI8XN76"/>
<proteinExistence type="predicted"/>
<comment type="subcellular location">
    <subcellularLocation>
        <location evidence="1">Membrane</location>
    </subcellularLocation>
</comment>
<reference evidence="5 7" key="1">
    <citation type="journal article" date="2019" name="Emerg. Microbes Infect.">
        <title>Comprehensive subspecies identification of 175 nontuberculous mycobacteria species based on 7547 genomic profiles.</title>
        <authorList>
            <person name="Matsumoto Y."/>
            <person name="Kinjo T."/>
            <person name="Motooka D."/>
            <person name="Nabeya D."/>
            <person name="Jung N."/>
            <person name="Uechi K."/>
            <person name="Horii T."/>
            <person name="Iida T."/>
            <person name="Fujita J."/>
            <person name="Nakamura S."/>
        </authorList>
    </citation>
    <scope>NUCLEOTIDE SEQUENCE [LARGE SCALE GENOMIC DNA]</scope>
    <source>
        <strain evidence="5 7">JCM 12375</strain>
    </source>
</reference>
<evidence type="ECO:0000313" key="8">
    <source>
        <dbReference type="Proteomes" id="UP001241092"/>
    </source>
</evidence>
<evidence type="ECO:0008006" key="9">
    <source>
        <dbReference type="Google" id="ProtNLM"/>
    </source>
</evidence>
<name>A0AAI8XN76_MYCME</name>
<feature type="region of interest" description="Disordered" evidence="3">
    <location>
        <begin position="50"/>
        <end position="78"/>
    </location>
</feature>
<evidence type="ECO:0000256" key="1">
    <source>
        <dbReference type="ARBA" id="ARBA00004370"/>
    </source>
</evidence>
<evidence type="ECO:0000256" key="2">
    <source>
        <dbReference type="ARBA" id="ARBA00023136"/>
    </source>
</evidence>
<reference evidence="6" key="3">
    <citation type="submission" date="2023-03" db="EMBL/GenBank/DDBJ databases">
        <title>Draft genome sequence of a Mycolicibacterium mageritense strain H4_3_1 isolated from a hybrid biological-inorganic system reactor.</title>
        <authorList>
            <person name="Feng X."/>
            <person name="Kazama D."/>
            <person name="Sato K."/>
            <person name="Kobayashi H."/>
        </authorList>
    </citation>
    <scope>NUCLEOTIDE SEQUENCE</scope>
    <source>
        <strain evidence="6">H4_3_1</strain>
    </source>
</reference>
<dbReference type="PANTHER" id="PTHR37042">
    <property type="entry name" value="OUTER MEMBRANE PROTEIN RV1973"/>
    <property type="match status" value="1"/>
</dbReference>
<evidence type="ECO:0000313" key="7">
    <source>
        <dbReference type="Proteomes" id="UP000465622"/>
    </source>
</evidence>
<dbReference type="GO" id="GO:0016020">
    <property type="term" value="C:membrane"/>
    <property type="evidence" value="ECO:0007669"/>
    <property type="project" value="UniProtKB-SubCell"/>
</dbReference>
<dbReference type="Proteomes" id="UP000465622">
    <property type="component" value="Chromosome"/>
</dbReference>
<keyword evidence="4" id="KW-1133">Transmembrane helix</keyword>
<evidence type="ECO:0000256" key="3">
    <source>
        <dbReference type="SAM" id="MobiDB-lite"/>
    </source>
</evidence>
<gene>
    <name evidence="6" type="ORF">hbim_02565</name>
    <name evidence="5" type="ORF">MMAGJ_19960</name>
</gene>
<reference evidence="5" key="2">
    <citation type="submission" date="2020-02" db="EMBL/GenBank/DDBJ databases">
        <authorList>
            <person name="Matsumoto Y."/>
            <person name="Kinjo T."/>
            <person name="Motooka D."/>
            <person name="Nabeya D."/>
            <person name="Jung N."/>
            <person name="Uechi K."/>
            <person name="Horii T."/>
            <person name="Iida T."/>
            <person name="Fujita J."/>
            <person name="Nakamura S."/>
        </authorList>
    </citation>
    <scope>NUCLEOTIDE SEQUENCE</scope>
    <source>
        <strain evidence="5">JCM 12375</strain>
    </source>
</reference>
<feature type="transmembrane region" description="Helical" evidence="4">
    <location>
        <begin position="83"/>
        <end position="105"/>
    </location>
</feature>
<evidence type="ECO:0000313" key="5">
    <source>
        <dbReference type="EMBL" id="BBX32714.1"/>
    </source>
</evidence>
<protein>
    <recommendedName>
        <fullName evidence="9">Mammalian cell entry protein</fullName>
    </recommendedName>
</protein>
<dbReference type="EMBL" id="AP022567">
    <property type="protein sequence ID" value="BBX32714.1"/>
    <property type="molecule type" value="Genomic_DNA"/>
</dbReference>
<feature type="compositionally biased region" description="Basic and acidic residues" evidence="3">
    <location>
        <begin position="55"/>
        <end position="69"/>
    </location>
</feature>
<sequence length="261" mass="27901">MAEQVVLGAGVGVDMAQVNARAESFYRHPDILPDASAVLWGLRRTGTLTAMPDAPSKDSKDSKADKDSTDDSADESSGGLTSYGIASAVLGVIAVAAVVLGAMIWSGHRGEVSERAYQTRVLQTAADWTNVLINMNKDTVTAGMQKLHEGTVGQLNADFDSAVQPYRDLVQRLQSSTTGQIDSVSIESLYHPPPGPNGNPVKREQPELSGMVSRIDTVLVVATSISQNAGTDKPQTVRWTLRLDVSDVDGQLMISRLEPIR</sequence>
<dbReference type="PANTHER" id="PTHR37042:SF4">
    <property type="entry name" value="OUTER MEMBRANE PROTEIN RV1973"/>
    <property type="match status" value="1"/>
</dbReference>
<organism evidence="6 8">
    <name type="scientific">Mycolicibacterium mageritense</name>
    <name type="common">Mycobacterium mageritense</name>
    <dbReference type="NCBI Taxonomy" id="53462"/>
    <lineage>
        <taxon>Bacteria</taxon>
        <taxon>Bacillati</taxon>
        <taxon>Actinomycetota</taxon>
        <taxon>Actinomycetes</taxon>
        <taxon>Mycobacteriales</taxon>
        <taxon>Mycobacteriaceae</taxon>
        <taxon>Mycolicibacterium</taxon>
    </lineage>
</organism>
<keyword evidence="7" id="KW-1185">Reference proteome</keyword>
<accession>A0AAI8XN76</accession>